<dbReference type="SUPFAM" id="SSF51182">
    <property type="entry name" value="RmlC-like cupins"/>
    <property type="match status" value="1"/>
</dbReference>
<evidence type="ECO:0000313" key="16">
    <source>
        <dbReference type="EMBL" id="KAK1669931.1"/>
    </source>
</evidence>
<feature type="compositionally biased region" description="Low complexity" evidence="14">
    <location>
        <begin position="417"/>
        <end position="431"/>
    </location>
</feature>
<keyword evidence="9 13" id="KW-1015">Disulfide bond</keyword>
<evidence type="ECO:0000256" key="1">
    <source>
        <dbReference type="ARBA" id="ARBA00003629"/>
    </source>
</evidence>
<dbReference type="PANTHER" id="PTHR31238">
    <property type="entry name" value="GERMIN-LIKE PROTEIN SUBFAMILY 3 MEMBER 3"/>
    <property type="match status" value="1"/>
</dbReference>
<accession>A0AAD8T4T3</accession>
<evidence type="ECO:0000259" key="15">
    <source>
        <dbReference type="SMART" id="SM00835"/>
    </source>
</evidence>
<proteinExistence type="inferred from homology"/>
<comment type="subcellular location">
    <subcellularLocation>
        <location evidence="2">Secreted</location>
        <location evidence="2">Extracellular space</location>
        <location evidence="2">Apoplast</location>
    </subcellularLocation>
</comment>
<evidence type="ECO:0000256" key="9">
    <source>
        <dbReference type="ARBA" id="ARBA00023157"/>
    </source>
</evidence>
<dbReference type="InterPro" id="IPR006045">
    <property type="entry name" value="Cupin_1"/>
</dbReference>
<keyword evidence="10 11" id="KW-0464">Manganese</keyword>
<dbReference type="InterPro" id="IPR011051">
    <property type="entry name" value="RmlC_Cupin_sf"/>
</dbReference>
<comment type="caution">
    <text evidence="16">The sequence shown here is derived from an EMBL/GenBank/DDBJ whole genome shotgun (WGS) entry which is preliminary data.</text>
</comment>
<feature type="binding site" evidence="12">
    <location>
        <position position="606"/>
    </location>
    <ligand>
        <name>Mn(2+)</name>
        <dbReference type="ChEBI" id="CHEBI:29035"/>
    </ligand>
</feature>
<dbReference type="Proteomes" id="UP001231189">
    <property type="component" value="Unassembled WGS sequence"/>
</dbReference>
<evidence type="ECO:0000256" key="3">
    <source>
        <dbReference type="ARBA" id="ARBA00007456"/>
    </source>
</evidence>
<keyword evidence="7 11" id="KW-0479">Metal-binding</keyword>
<dbReference type="GO" id="GO:0009506">
    <property type="term" value="C:plasmodesma"/>
    <property type="evidence" value="ECO:0007669"/>
    <property type="project" value="UniProtKB-ARBA"/>
</dbReference>
<evidence type="ECO:0000256" key="2">
    <source>
        <dbReference type="ARBA" id="ARBA00004271"/>
    </source>
</evidence>
<evidence type="ECO:0000256" key="10">
    <source>
        <dbReference type="ARBA" id="ARBA00023211"/>
    </source>
</evidence>
<dbReference type="SMART" id="SM00835">
    <property type="entry name" value="Cupin_1"/>
    <property type="match status" value="1"/>
</dbReference>
<evidence type="ECO:0000256" key="11">
    <source>
        <dbReference type="PIRSR" id="PIRSR601929-1"/>
    </source>
</evidence>
<evidence type="ECO:0000256" key="5">
    <source>
        <dbReference type="ARBA" id="ARBA00022523"/>
    </source>
</evidence>
<dbReference type="Gene3D" id="2.60.120.10">
    <property type="entry name" value="Jelly Rolls"/>
    <property type="match status" value="1"/>
</dbReference>
<dbReference type="InterPro" id="IPR014710">
    <property type="entry name" value="RmlC-like_jellyroll"/>
</dbReference>
<dbReference type="PRINTS" id="PR00325">
    <property type="entry name" value="GERMIN"/>
</dbReference>
<keyword evidence="8" id="KW-0732">Signal</keyword>
<sequence length="710" mass="76760">MASSSTSSVGLAAALGTPPAQQLTRGNFLLWKALVLPAFRGANVMALLDGTDAAPAKNVEVEDAEKKKIIVENPAYVTWLARDQQVLRFLLNTLSPDILSHLLDVSSTAEAWSAINSMFKTASRTKAQHLHEKLNDTKKLSMTSDAYYTKMKGFASELSAFGKPVGDDEMLGYLLHGLDKTEYNALITSVNANPSTTLDDFYEQLSSYDMRNGVEENGEFVSSANLARRGHEQQHRPRGRTPPPRGHTPPRGRSPDYAPYRGGGGGTYRDRDDDRGQWRRDERPHDRRDDRRDRRRDDGRRSDNGNGRRFDRTPTPYVDTDCQICTKHGHPASKCWWRYSDDKKNKDDREKGANLASYGVDTNWYTDTGATDHITGELNKLLVANKYHGQDNVRTAEGTGRIYISRDVAGAGQDEQGSAPLSPGVSPSGSSATGGGEGEPVSQLSQPEISENSESASDSGNSATANVVPPSSSPPGVRTRLQQEIMATLPTVLLAACTALLALAAPSLARDPDMLQDFCVADYKSLEGPLRLNGFPCKRPENVTANDFFSDVLSRPGNTGNSVGSAVTTSNVEKVSGLNTLGVSMSRVDYAPWGVNPPHTHPRATEIIYVLEGSLDVTFVTTGGNLYARTVSKQGGLFVFPRGLVHYQKNTGGAPAVAISAFNSQLPGTQSLSMALFGASPSVPTDVLVRALQIDGGVVEAIKSKFPPMN</sequence>
<comment type="subunit">
    <text evidence="4">Oligomer (believed to be a pentamer but probably hexamer).</text>
</comment>
<feature type="region of interest" description="Disordered" evidence="14">
    <location>
        <begin position="412"/>
        <end position="477"/>
    </location>
</feature>
<protein>
    <recommendedName>
        <fullName evidence="15">Cupin type-1 domain-containing protein</fullName>
    </recommendedName>
</protein>
<comment type="function">
    <text evidence="1">May play a role in plant defense. Probably has no oxalate oxidase activity even if the active site is conserved.</text>
</comment>
<keyword evidence="17" id="KW-1185">Reference proteome</keyword>
<evidence type="ECO:0000313" key="17">
    <source>
        <dbReference type="Proteomes" id="UP001231189"/>
    </source>
</evidence>
<feature type="binding site" evidence="12">
    <location>
        <position position="601"/>
    </location>
    <ligand>
        <name>Mn(2+)</name>
        <dbReference type="ChEBI" id="CHEBI:29035"/>
    </ligand>
</feature>
<evidence type="ECO:0000256" key="8">
    <source>
        <dbReference type="ARBA" id="ARBA00022729"/>
    </source>
</evidence>
<dbReference type="GO" id="GO:0010497">
    <property type="term" value="P:plasmodesmata-mediated intercellular transport"/>
    <property type="evidence" value="ECO:0007669"/>
    <property type="project" value="UniProtKB-ARBA"/>
</dbReference>
<feature type="region of interest" description="Disordered" evidence="14">
    <location>
        <begin position="224"/>
        <end position="319"/>
    </location>
</feature>
<feature type="binding site" evidence="11">
    <location>
        <position position="601"/>
    </location>
    <ligand>
        <name>oxalate</name>
        <dbReference type="ChEBI" id="CHEBI:30623"/>
    </ligand>
</feature>
<evidence type="ECO:0000256" key="6">
    <source>
        <dbReference type="ARBA" id="ARBA00022525"/>
    </source>
</evidence>
<feature type="compositionally biased region" description="Basic and acidic residues" evidence="14">
    <location>
        <begin position="268"/>
        <end position="312"/>
    </location>
</feature>
<evidence type="ECO:0000256" key="14">
    <source>
        <dbReference type="SAM" id="MobiDB-lite"/>
    </source>
</evidence>
<feature type="compositionally biased region" description="Polar residues" evidence="14">
    <location>
        <begin position="442"/>
        <end position="465"/>
    </location>
</feature>
<dbReference type="EMBL" id="JAUUTY010000003">
    <property type="protein sequence ID" value="KAK1669931.1"/>
    <property type="molecule type" value="Genomic_DNA"/>
</dbReference>
<organism evidence="16 17">
    <name type="scientific">Lolium multiflorum</name>
    <name type="common">Italian ryegrass</name>
    <name type="synonym">Lolium perenne subsp. multiflorum</name>
    <dbReference type="NCBI Taxonomy" id="4521"/>
    <lineage>
        <taxon>Eukaryota</taxon>
        <taxon>Viridiplantae</taxon>
        <taxon>Streptophyta</taxon>
        <taxon>Embryophyta</taxon>
        <taxon>Tracheophyta</taxon>
        <taxon>Spermatophyta</taxon>
        <taxon>Magnoliopsida</taxon>
        <taxon>Liliopsida</taxon>
        <taxon>Poales</taxon>
        <taxon>Poaceae</taxon>
        <taxon>BOP clade</taxon>
        <taxon>Pooideae</taxon>
        <taxon>Poodae</taxon>
        <taxon>Poeae</taxon>
        <taxon>Poeae Chloroplast Group 2 (Poeae type)</taxon>
        <taxon>Loliodinae</taxon>
        <taxon>Loliinae</taxon>
        <taxon>Lolium</taxon>
    </lineage>
</organism>
<evidence type="ECO:0000256" key="13">
    <source>
        <dbReference type="PIRSR" id="PIRSR601929-3"/>
    </source>
</evidence>
<comment type="similarity">
    <text evidence="3">Belongs to the germin family.</text>
</comment>
<feature type="binding site" evidence="12">
    <location>
        <position position="599"/>
    </location>
    <ligand>
        <name>Mn(2+)</name>
        <dbReference type="ChEBI" id="CHEBI:29035"/>
    </ligand>
</feature>
<keyword evidence="5" id="KW-0052">Apoplast</keyword>
<dbReference type="GO" id="GO:2000280">
    <property type="term" value="P:regulation of root development"/>
    <property type="evidence" value="ECO:0007669"/>
    <property type="project" value="UniProtKB-ARBA"/>
</dbReference>
<feature type="binding site" evidence="11">
    <location>
        <position position="606"/>
    </location>
    <ligand>
        <name>oxalate</name>
        <dbReference type="ChEBI" id="CHEBI:30623"/>
    </ligand>
</feature>
<evidence type="ECO:0000256" key="12">
    <source>
        <dbReference type="PIRSR" id="PIRSR601929-2"/>
    </source>
</evidence>
<feature type="domain" description="Cupin type-1" evidence="15">
    <location>
        <begin position="551"/>
        <end position="700"/>
    </location>
</feature>
<dbReference type="FunFam" id="2.60.120.10:FF:000025">
    <property type="entry name" value="germin-like protein subfamily 2 member 1"/>
    <property type="match status" value="1"/>
</dbReference>
<dbReference type="InterPro" id="IPR019780">
    <property type="entry name" value="Germin_Mn-BS"/>
</dbReference>
<dbReference type="AlphaFoldDB" id="A0AAD8T4T3"/>
<gene>
    <name evidence="16" type="ORF">QYE76_058090</name>
</gene>
<keyword evidence="6" id="KW-0964">Secreted</keyword>
<dbReference type="CDD" id="cd02241">
    <property type="entry name" value="cupin_OxOx"/>
    <property type="match status" value="1"/>
</dbReference>
<dbReference type="Pfam" id="PF00190">
    <property type="entry name" value="Cupin_1"/>
    <property type="match status" value="1"/>
</dbReference>
<reference evidence="16" key="1">
    <citation type="submission" date="2023-07" db="EMBL/GenBank/DDBJ databases">
        <title>A chromosome-level genome assembly of Lolium multiflorum.</title>
        <authorList>
            <person name="Chen Y."/>
            <person name="Copetti D."/>
            <person name="Kolliker R."/>
            <person name="Studer B."/>
        </authorList>
    </citation>
    <scope>NUCLEOTIDE SEQUENCE</scope>
    <source>
        <strain evidence="16">02402/16</strain>
        <tissue evidence="16">Leaf</tissue>
    </source>
</reference>
<dbReference type="GO" id="GO:0048046">
    <property type="term" value="C:apoplast"/>
    <property type="evidence" value="ECO:0007669"/>
    <property type="project" value="UniProtKB-SubCell"/>
</dbReference>
<evidence type="ECO:0000256" key="4">
    <source>
        <dbReference type="ARBA" id="ARBA00011268"/>
    </source>
</evidence>
<feature type="binding site" evidence="11">
    <location>
        <position position="596"/>
    </location>
    <ligand>
        <name>oxalate</name>
        <dbReference type="ChEBI" id="CHEBI:30623"/>
    </ligand>
</feature>
<dbReference type="InterPro" id="IPR001929">
    <property type="entry name" value="Germin"/>
</dbReference>
<feature type="disulfide bond" evidence="13">
    <location>
        <begin position="519"/>
        <end position="537"/>
    </location>
</feature>
<dbReference type="Pfam" id="PF14223">
    <property type="entry name" value="Retrotran_gag_2"/>
    <property type="match status" value="1"/>
</dbReference>
<dbReference type="GO" id="GO:0030145">
    <property type="term" value="F:manganese ion binding"/>
    <property type="evidence" value="ECO:0007669"/>
    <property type="project" value="InterPro"/>
</dbReference>
<feature type="binding site" evidence="12">
    <location>
        <position position="646"/>
    </location>
    <ligand>
        <name>Mn(2+)</name>
        <dbReference type="ChEBI" id="CHEBI:29035"/>
    </ligand>
</feature>
<dbReference type="PROSITE" id="PS00725">
    <property type="entry name" value="GERMIN"/>
    <property type="match status" value="1"/>
</dbReference>
<name>A0AAD8T4T3_LOLMU</name>
<evidence type="ECO:0000256" key="7">
    <source>
        <dbReference type="ARBA" id="ARBA00022723"/>
    </source>
</evidence>